<sequence>MRNPCLWFIFTTDISALAIVCKYVFPLLKNKTNKKKKKRQSICVCCIRRIEEAKNVLEAKYEVIGGILSPVHDEYGKMYKDSLKEANGKQRVEMCRLATQTSDWIGVSDWEALVRTEWTRVAVVMNTFFQAINGETARTILDKKDSKAEPLLLHAHDRDNDKESKSVTDSESTEKKHITLKFLCGGDLLDSFLVPNLWLNEHVCLFGFIYLLRLRVKIILGYGIACIERENTNEREVIRKHEVLSTYAQNIDLIKLSVHNTVSSSIVRKLQKERKSIKYLTEDLVIDFVEKNNLYREEQKNT</sequence>
<keyword evidence="1" id="KW-0812">Transmembrane</keyword>
<gene>
    <name evidence="2" type="ORF">RFI_25463</name>
</gene>
<dbReference type="SUPFAM" id="SSF52374">
    <property type="entry name" value="Nucleotidylyl transferase"/>
    <property type="match status" value="1"/>
</dbReference>
<dbReference type="EMBL" id="ASPP01021895">
    <property type="protein sequence ID" value="ETO11914.1"/>
    <property type="molecule type" value="Genomic_DNA"/>
</dbReference>
<keyword evidence="2" id="KW-0808">Transferase</keyword>
<accession>X6MDH4</accession>
<keyword evidence="1" id="KW-0472">Membrane</keyword>
<dbReference type="OrthoDB" id="422187at2759"/>
<dbReference type="PANTHER" id="PTHR12039:SF0">
    <property type="entry name" value="NICOTINAMIDE-NUCLEOTIDE ADENYLYLTRANSFERASE"/>
    <property type="match status" value="1"/>
</dbReference>
<evidence type="ECO:0000313" key="3">
    <source>
        <dbReference type="Proteomes" id="UP000023152"/>
    </source>
</evidence>
<evidence type="ECO:0000256" key="1">
    <source>
        <dbReference type="SAM" id="Phobius"/>
    </source>
</evidence>
<evidence type="ECO:0000313" key="2">
    <source>
        <dbReference type="EMBL" id="ETO11914.1"/>
    </source>
</evidence>
<protein>
    <submittedName>
        <fullName evidence="2">Nicotinamide mononucleotide adenylyltransferase 1</fullName>
    </submittedName>
</protein>
<dbReference type="InterPro" id="IPR014729">
    <property type="entry name" value="Rossmann-like_a/b/a_fold"/>
</dbReference>
<proteinExistence type="predicted"/>
<dbReference type="PANTHER" id="PTHR12039">
    <property type="entry name" value="NICOTINAMIDE MONONUCLEOTIDE ADENYLYLTRANSFERASE"/>
    <property type="match status" value="1"/>
</dbReference>
<feature type="transmembrane region" description="Helical" evidence="1">
    <location>
        <begin position="6"/>
        <end position="28"/>
    </location>
</feature>
<comment type="caution">
    <text evidence="2">The sequence shown here is derived from an EMBL/GenBank/DDBJ whole genome shotgun (WGS) entry which is preliminary data.</text>
</comment>
<dbReference type="GO" id="GO:0009435">
    <property type="term" value="P:NAD+ biosynthetic process"/>
    <property type="evidence" value="ECO:0007669"/>
    <property type="project" value="TreeGrafter"/>
</dbReference>
<keyword evidence="3" id="KW-1185">Reference proteome</keyword>
<keyword evidence="1" id="KW-1133">Transmembrane helix</keyword>
<organism evidence="2 3">
    <name type="scientific">Reticulomyxa filosa</name>
    <dbReference type="NCBI Taxonomy" id="46433"/>
    <lineage>
        <taxon>Eukaryota</taxon>
        <taxon>Sar</taxon>
        <taxon>Rhizaria</taxon>
        <taxon>Retaria</taxon>
        <taxon>Foraminifera</taxon>
        <taxon>Monothalamids</taxon>
        <taxon>Reticulomyxidae</taxon>
        <taxon>Reticulomyxa</taxon>
    </lineage>
</organism>
<name>X6MDH4_RETFI</name>
<reference evidence="2 3" key="1">
    <citation type="journal article" date="2013" name="Curr. Biol.">
        <title>The Genome of the Foraminiferan Reticulomyxa filosa.</title>
        <authorList>
            <person name="Glockner G."/>
            <person name="Hulsmann N."/>
            <person name="Schleicher M."/>
            <person name="Noegel A.A."/>
            <person name="Eichinger L."/>
            <person name="Gallinger C."/>
            <person name="Pawlowski J."/>
            <person name="Sierra R."/>
            <person name="Euteneuer U."/>
            <person name="Pillet L."/>
            <person name="Moustafa A."/>
            <person name="Platzer M."/>
            <person name="Groth M."/>
            <person name="Szafranski K."/>
            <person name="Schliwa M."/>
        </authorList>
    </citation>
    <scope>NUCLEOTIDE SEQUENCE [LARGE SCALE GENOMIC DNA]</scope>
</reference>
<dbReference type="AlphaFoldDB" id="X6MDH4"/>
<keyword evidence="2" id="KW-0548">Nucleotidyltransferase</keyword>
<dbReference type="GO" id="GO:0000309">
    <property type="term" value="F:nicotinamide-nucleotide adenylyltransferase activity"/>
    <property type="evidence" value="ECO:0007669"/>
    <property type="project" value="TreeGrafter"/>
</dbReference>
<dbReference type="Gene3D" id="3.40.50.620">
    <property type="entry name" value="HUPs"/>
    <property type="match status" value="1"/>
</dbReference>
<dbReference type="InterPro" id="IPR051182">
    <property type="entry name" value="Euk_NMN_adenylyltrnsfrase"/>
</dbReference>
<dbReference type="Proteomes" id="UP000023152">
    <property type="component" value="Unassembled WGS sequence"/>
</dbReference>
<dbReference type="GO" id="GO:0004515">
    <property type="term" value="F:nicotinate-nucleotide adenylyltransferase activity"/>
    <property type="evidence" value="ECO:0007669"/>
    <property type="project" value="TreeGrafter"/>
</dbReference>
<dbReference type="OMA" id="QPWKENI"/>